<dbReference type="PANTHER" id="PTHR35568">
    <property type="entry name" value="TRANSCRIPTIONAL REGULATOR DAUR"/>
    <property type="match status" value="1"/>
</dbReference>
<dbReference type="Proteomes" id="UP000602260">
    <property type="component" value="Unassembled WGS sequence"/>
</dbReference>
<evidence type="ECO:0000313" key="4">
    <source>
        <dbReference type="Proteomes" id="UP000602260"/>
    </source>
</evidence>
<accession>A0A8J6MBM4</accession>
<evidence type="ECO:0000313" key="3">
    <source>
        <dbReference type="EMBL" id="MBC5718065.1"/>
    </source>
</evidence>
<feature type="domain" description="YheO-like" evidence="1">
    <location>
        <begin position="15"/>
        <end position="123"/>
    </location>
</feature>
<dbReference type="RefSeq" id="WP_186879182.1">
    <property type="nucleotide sequence ID" value="NZ_JACOPN010000009.1"/>
</dbReference>
<organism evidence="3 4">
    <name type="scientific">Flintibacter faecis</name>
    <dbReference type="NCBI Taxonomy" id="2763047"/>
    <lineage>
        <taxon>Bacteria</taxon>
        <taxon>Bacillati</taxon>
        <taxon>Bacillota</taxon>
        <taxon>Clostridia</taxon>
        <taxon>Eubacteriales</taxon>
        <taxon>Flintibacter</taxon>
    </lineage>
</organism>
<dbReference type="Pfam" id="PF13309">
    <property type="entry name" value="HTH_22"/>
    <property type="match status" value="1"/>
</dbReference>
<dbReference type="AlphaFoldDB" id="A0A8J6MBM4"/>
<feature type="domain" description="Transcriptional regulator DauR-like HTH" evidence="2">
    <location>
        <begin position="158"/>
        <end position="215"/>
    </location>
</feature>
<dbReference type="InterPro" id="IPR039446">
    <property type="entry name" value="DauR-like"/>
</dbReference>
<gene>
    <name evidence="3" type="ORF">H8S55_12190</name>
</gene>
<evidence type="ECO:0000259" key="2">
    <source>
        <dbReference type="Pfam" id="PF13309"/>
    </source>
</evidence>
<dbReference type="Pfam" id="PF08348">
    <property type="entry name" value="PAS_6"/>
    <property type="match status" value="1"/>
</dbReference>
<sequence length="225" mass="25009">MADHLTFSSTERKILESCAAAMDGLALYLGEGYEFVLHSLEDLSHSVVKIINGHYSNRKPGAPITDFGLNLLRDLEQKQKPEPQVYFNYQNGTLLKSTTIPILGDNGRMIAMLCINFHTDIPMATFLSGFFPAGSPSPLPQRSETFSDNVDHFIHAALDQAKATVFADPRISSVNRNKEIIRLVHEQGIFKMKNAVPKVAQELGVSKNTVYLHLRSLKNADHTEA</sequence>
<comment type="caution">
    <text evidence="3">The sequence shown here is derived from an EMBL/GenBank/DDBJ whole genome shotgun (WGS) entry which is preliminary data.</text>
</comment>
<evidence type="ECO:0000259" key="1">
    <source>
        <dbReference type="Pfam" id="PF08348"/>
    </source>
</evidence>
<reference evidence="3" key="1">
    <citation type="submission" date="2020-08" db="EMBL/GenBank/DDBJ databases">
        <title>Genome public.</title>
        <authorList>
            <person name="Liu C."/>
            <person name="Sun Q."/>
        </authorList>
    </citation>
    <scope>NUCLEOTIDE SEQUENCE</scope>
    <source>
        <strain evidence="3">BX5</strain>
    </source>
</reference>
<dbReference type="EMBL" id="JACOPN010000009">
    <property type="protein sequence ID" value="MBC5718065.1"/>
    <property type="molecule type" value="Genomic_DNA"/>
</dbReference>
<keyword evidence="4" id="KW-1185">Reference proteome</keyword>
<dbReference type="PANTHER" id="PTHR35568:SF1">
    <property type="entry name" value="TRANSCRIPTIONAL REGULATOR DAUR"/>
    <property type="match status" value="1"/>
</dbReference>
<proteinExistence type="predicted"/>
<name>A0A8J6MBM4_9FIRM</name>
<protein>
    <submittedName>
        <fullName evidence="3">PAS domain-containing protein</fullName>
    </submittedName>
</protein>
<dbReference type="InterPro" id="IPR013559">
    <property type="entry name" value="YheO"/>
</dbReference>
<dbReference type="InterPro" id="IPR039445">
    <property type="entry name" value="DauR-like_HTH"/>
</dbReference>